<protein>
    <submittedName>
        <fullName evidence="2">Uncharacterized protein</fullName>
    </submittedName>
</protein>
<dbReference type="AlphaFoldDB" id="A0A8T0VGS7"/>
<dbReference type="Proteomes" id="UP000823388">
    <property type="component" value="Chromosome 2N"/>
</dbReference>
<organism evidence="2 3">
    <name type="scientific">Panicum virgatum</name>
    <name type="common">Blackwell switchgrass</name>
    <dbReference type="NCBI Taxonomy" id="38727"/>
    <lineage>
        <taxon>Eukaryota</taxon>
        <taxon>Viridiplantae</taxon>
        <taxon>Streptophyta</taxon>
        <taxon>Embryophyta</taxon>
        <taxon>Tracheophyta</taxon>
        <taxon>Spermatophyta</taxon>
        <taxon>Magnoliopsida</taxon>
        <taxon>Liliopsida</taxon>
        <taxon>Poales</taxon>
        <taxon>Poaceae</taxon>
        <taxon>PACMAD clade</taxon>
        <taxon>Panicoideae</taxon>
        <taxon>Panicodae</taxon>
        <taxon>Paniceae</taxon>
        <taxon>Panicinae</taxon>
        <taxon>Panicum</taxon>
        <taxon>Panicum sect. Hiantes</taxon>
    </lineage>
</organism>
<feature type="compositionally biased region" description="Basic residues" evidence="1">
    <location>
        <begin position="151"/>
        <end position="162"/>
    </location>
</feature>
<evidence type="ECO:0000313" key="2">
    <source>
        <dbReference type="EMBL" id="KAG2633715.1"/>
    </source>
</evidence>
<feature type="region of interest" description="Disordered" evidence="1">
    <location>
        <begin position="49"/>
        <end position="117"/>
    </location>
</feature>
<name>A0A8T0VGS7_PANVG</name>
<sequence length="269" mass="28944">MQQSSIFEIKKSSHQSKTSSSFQFPNPLLSLESATSGRVAPLVLHGRAGVAASEPAPPKTRTSRGQARAATSHRQPCHQAATIRRPVSLLPPHPRIDHPIPSAHARRRHGRHTAALRRRRHHCCPVAPLYARAPPGEGCARPASGVLQVRPRPRRRSGRASRRGIQGHTPGAAPAYARQEEQAHRGANSCGRGSSPRSYAAGGGGEVPVRLRFGKVSRIGEVTVDRRSDGGGDRRRPCPHASLGHSVFQCVGVCSEGIFVQVIRVADEI</sequence>
<feature type="compositionally biased region" description="Basic residues" evidence="1">
    <location>
        <begin position="104"/>
        <end position="117"/>
    </location>
</feature>
<gene>
    <name evidence="2" type="ORF">PVAP13_2NG229403</name>
</gene>
<keyword evidence="3" id="KW-1185">Reference proteome</keyword>
<feature type="region of interest" description="Disordered" evidence="1">
    <location>
        <begin position="136"/>
        <end position="204"/>
    </location>
</feature>
<evidence type="ECO:0000313" key="3">
    <source>
        <dbReference type="Proteomes" id="UP000823388"/>
    </source>
</evidence>
<accession>A0A8T0VGS7</accession>
<proteinExistence type="predicted"/>
<feature type="region of interest" description="Disordered" evidence="1">
    <location>
        <begin position="1"/>
        <end position="28"/>
    </location>
</feature>
<dbReference type="EMBL" id="CM029040">
    <property type="protein sequence ID" value="KAG2633715.1"/>
    <property type="molecule type" value="Genomic_DNA"/>
</dbReference>
<evidence type="ECO:0000256" key="1">
    <source>
        <dbReference type="SAM" id="MobiDB-lite"/>
    </source>
</evidence>
<reference evidence="2" key="1">
    <citation type="submission" date="2020-05" db="EMBL/GenBank/DDBJ databases">
        <title>WGS assembly of Panicum virgatum.</title>
        <authorList>
            <person name="Lovell J.T."/>
            <person name="Jenkins J."/>
            <person name="Shu S."/>
            <person name="Juenger T.E."/>
            <person name="Schmutz J."/>
        </authorList>
    </citation>
    <scope>NUCLEOTIDE SEQUENCE</scope>
    <source>
        <strain evidence="2">AP13</strain>
    </source>
</reference>
<comment type="caution">
    <text evidence="2">The sequence shown here is derived from an EMBL/GenBank/DDBJ whole genome shotgun (WGS) entry which is preliminary data.</text>
</comment>